<feature type="transmembrane region" description="Helical" evidence="2">
    <location>
        <begin position="464"/>
        <end position="483"/>
    </location>
</feature>
<gene>
    <name evidence="3" type="ORF">PECAL_1P09650</name>
</gene>
<organism evidence="3 4">
    <name type="scientific">Pelagomonas calceolata</name>
    <dbReference type="NCBI Taxonomy" id="35677"/>
    <lineage>
        <taxon>Eukaryota</taxon>
        <taxon>Sar</taxon>
        <taxon>Stramenopiles</taxon>
        <taxon>Ochrophyta</taxon>
        <taxon>Pelagophyceae</taxon>
        <taxon>Pelagomonadales</taxon>
        <taxon>Pelagomonadaceae</taxon>
        <taxon>Pelagomonas</taxon>
    </lineage>
</organism>
<name>A0A8J2S6C3_9STRA</name>
<feature type="region of interest" description="Disordered" evidence="1">
    <location>
        <begin position="535"/>
        <end position="569"/>
    </location>
</feature>
<keyword evidence="2" id="KW-0812">Transmembrane</keyword>
<dbReference type="OrthoDB" id="10554001at2759"/>
<accession>A0A8J2S6C3</accession>
<proteinExistence type="predicted"/>
<keyword evidence="2" id="KW-1133">Transmembrane helix</keyword>
<feature type="region of interest" description="Disordered" evidence="1">
    <location>
        <begin position="1"/>
        <end position="59"/>
    </location>
</feature>
<keyword evidence="4" id="KW-1185">Reference proteome</keyword>
<evidence type="ECO:0000313" key="4">
    <source>
        <dbReference type="Proteomes" id="UP000789595"/>
    </source>
</evidence>
<evidence type="ECO:0000313" key="3">
    <source>
        <dbReference type="EMBL" id="CAH0364595.1"/>
    </source>
</evidence>
<comment type="caution">
    <text evidence="3">The sequence shown here is derived from an EMBL/GenBank/DDBJ whole genome shotgun (WGS) entry which is preliminary data.</text>
</comment>
<protein>
    <submittedName>
        <fullName evidence="3">Uncharacterized protein</fullName>
    </submittedName>
</protein>
<evidence type="ECO:0000256" key="2">
    <source>
        <dbReference type="SAM" id="Phobius"/>
    </source>
</evidence>
<dbReference type="AlphaFoldDB" id="A0A8J2S6C3"/>
<evidence type="ECO:0000256" key="1">
    <source>
        <dbReference type="SAM" id="MobiDB-lite"/>
    </source>
</evidence>
<feature type="transmembrane region" description="Helical" evidence="2">
    <location>
        <begin position="495"/>
        <end position="518"/>
    </location>
</feature>
<reference evidence="3" key="1">
    <citation type="submission" date="2021-11" db="EMBL/GenBank/DDBJ databases">
        <authorList>
            <consortium name="Genoscope - CEA"/>
            <person name="William W."/>
        </authorList>
    </citation>
    <scope>NUCLEOTIDE SEQUENCE</scope>
</reference>
<keyword evidence="2" id="KW-0472">Membrane</keyword>
<dbReference type="EMBL" id="CAKKNE010000001">
    <property type="protein sequence ID" value="CAH0364595.1"/>
    <property type="molecule type" value="Genomic_DNA"/>
</dbReference>
<feature type="transmembrane region" description="Helical" evidence="2">
    <location>
        <begin position="407"/>
        <end position="428"/>
    </location>
</feature>
<sequence length="662" mass="73369">MPTATERLLGRTYRPPGYDPGDRPGYSPARSTRKRAVAADDVDVRIEEAPKPPPPAGARSWDAAKVASVVDACCEQCSIAACSELFLKHGVDGEVLESLLNAPAAELKLLGEGPGAACQAASIIAGYGARCKLHARLKKCVEDHRKSLKAVEDARAALQLDADGREQLTRLAGSEPAYELLDPSLRVSKPIKSDKTRQVVVPVYLTLMIKKLVASRSEADEDGISLVGTLIQRPLLYDLASLPRCSGKTATPYFATRVNEGETSVEGCFDERKVASTSQSMHGGVWRATSTTFAANVPMKLYSVFSAHPFHIMAAEVMIELTSFTSETGHELRPSILCHVKDFRNLVRVRDYDSPSKMDEMKKWEIMNSSPTVEYEADGDGIEGKKPFYTPKLRVTFYLYRDARQPFLETIAPIIFALFANALNVVFSKQFEEFLANVVAIGFTLVLMVPRLSQNESFLATFQVNHIYVALIFLSLVVSAASIPLSRKFDLDVIYIKGAAIGLSVLSLFIPFMNLCIYRRLRRVLSASPHTRVANPTTFNGKEHQVDEPGLPSRKAKVKPSDVGNKKGSDVPYGDLRQFFSQPGKVEKGQKPPLRYDARCIHESIRDYLNVYEAKRAKPWTQKGKRFICGFTKEFMMNTAEKGTRWLTCGGRRARDKAIRDA</sequence>
<feature type="transmembrane region" description="Helical" evidence="2">
    <location>
        <begin position="434"/>
        <end position="452"/>
    </location>
</feature>
<dbReference type="Proteomes" id="UP000789595">
    <property type="component" value="Unassembled WGS sequence"/>
</dbReference>